<comment type="caution">
    <text evidence="1">The sequence shown here is derived from an EMBL/GenBank/DDBJ whole genome shotgun (WGS) entry which is preliminary data.</text>
</comment>
<dbReference type="EMBL" id="JABUFE010000025">
    <property type="protein sequence ID" value="NSX56933.1"/>
    <property type="molecule type" value="Genomic_DNA"/>
</dbReference>
<dbReference type="RefSeq" id="WP_174140085.1">
    <property type="nucleotide sequence ID" value="NZ_JABUFE010000025.1"/>
</dbReference>
<proteinExistence type="predicted"/>
<keyword evidence="2" id="KW-1185">Reference proteome</keyword>
<name>A0ABX2J1M1_9RHOB</name>
<organism evidence="1 2">
    <name type="scientific">Parasulfitobacter algicola</name>
    <dbReference type="NCBI Taxonomy" id="2614809"/>
    <lineage>
        <taxon>Bacteria</taxon>
        <taxon>Pseudomonadati</taxon>
        <taxon>Pseudomonadota</taxon>
        <taxon>Alphaproteobacteria</taxon>
        <taxon>Rhodobacterales</taxon>
        <taxon>Roseobacteraceae</taxon>
        <taxon>Parasulfitobacter</taxon>
    </lineage>
</organism>
<gene>
    <name evidence="1" type="ORF">HRQ87_19310</name>
</gene>
<dbReference type="Proteomes" id="UP000777935">
    <property type="component" value="Unassembled WGS sequence"/>
</dbReference>
<sequence>MIHMRQTWQDQAIALPRLDDDFSPIVGLERDADGVPLEAVPVPTLRRWMTDAAIDVDGPDTKLCAAYLMGDLSFAVVQTFAALALRGHWVVGADMDAVHVCPRFVQWTEDGENGVSQAFDLTLTPDALAFAPSLSPHAFAKTVEGLFHPLVGDMTHLSKLSNTAFHRLIGDSIAYAFLTHGRALDREQEGMDAAMSILREPGTKLTNRKVRFDHITLPEAPEIGQWLRVRGGCCRAYTRPGRPDYCTTCVLRDDASRTERFHNYLRRTYLRAGIESS</sequence>
<evidence type="ECO:0000313" key="1">
    <source>
        <dbReference type="EMBL" id="NSX56933.1"/>
    </source>
</evidence>
<accession>A0ABX2J1M1</accession>
<evidence type="ECO:0000313" key="2">
    <source>
        <dbReference type="Proteomes" id="UP000777935"/>
    </source>
</evidence>
<protein>
    <submittedName>
        <fullName evidence="1">(2Fe-2S)-binding protein</fullName>
    </submittedName>
</protein>
<reference evidence="1 2" key="1">
    <citation type="submission" date="2020-06" db="EMBL/GenBank/DDBJ databases">
        <title>Sulfitobacter algicola sp. nov., isolated from green algae.</title>
        <authorList>
            <person name="Wang C."/>
        </authorList>
    </citation>
    <scope>NUCLEOTIDE SEQUENCE [LARGE SCALE GENOMIC DNA]</scope>
    <source>
        <strain evidence="1 2">1151</strain>
    </source>
</reference>